<evidence type="ECO:0000256" key="1">
    <source>
        <dbReference type="SAM" id="MobiDB-lite"/>
    </source>
</evidence>
<accession>A0ABZ3FSY8</accession>
<dbReference type="Proteomes" id="UP001442841">
    <property type="component" value="Chromosome"/>
</dbReference>
<reference evidence="3 4" key="1">
    <citation type="submission" date="2024-04" db="EMBL/GenBank/DDBJ databases">
        <title>Isolation of an actinomycete strain from pig manure.</title>
        <authorList>
            <person name="Gong T."/>
            <person name="Yu Z."/>
            <person name="An M."/>
            <person name="Wei C."/>
            <person name="Yang W."/>
            <person name="Liu L."/>
        </authorList>
    </citation>
    <scope>NUCLEOTIDE SEQUENCE [LARGE SCALE GENOMIC DNA]</scope>
    <source>
        <strain evidence="3 4">ZF39</strain>
    </source>
</reference>
<evidence type="ECO:0000313" key="3">
    <source>
        <dbReference type="EMBL" id="XAN07686.1"/>
    </source>
</evidence>
<keyword evidence="2" id="KW-0812">Transmembrane</keyword>
<protein>
    <submittedName>
        <fullName evidence="3">PGPGW domain-containing protein</fullName>
    </submittedName>
</protein>
<keyword evidence="4" id="KW-1185">Reference proteome</keyword>
<keyword evidence="2" id="KW-0472">Membrane</keyword>
<dbReference type="InterPro" id="IPR019099">
    <property type="entry name" value="Uncharacterised_PGPGW_TM"/>
</dbReference>
<feature type="transmembrane region" description="Helical" evidence="2">
    <location>
        <begin position="97"/>
        <end position="116"/>
    </location>
</feature>
<evidence type="ECO:0000256" key="2">
    <source>
        <dbReference type="SAM" id="Phobius"/>
    </source>
</evidence>
<gene>
    <name evidence="3" type="ORF">AADG42_10370</name>
</gene>
<evidence type="ECO:0000313" key="4">
    <source>
        <dbReference type="Proteomes" id="UP001442841"/>
    </source>
</evidence>
<dbReference type="RefSeq" id="WP_425309140.1">
    <property type="nucleotide sequence ID" value="NZ_CP154795.1"/>
</dbReference>
<feature type="compositionally biased region" description="Basic and acidic residues" evidence="1">
    <location>
        <begin position="1"/>
        <end position="12"/>
    </location>
</feature>
<proteinExistence type="predicted"/>
<name>A0ABZ3FSY8_9ACTN</name>
<feature type="transmembrane region" description="Helical" evidence="2">
    <location>
        <begin position="68"/>
        <end position="91"/>
    </location>
</feature>
<feature type="region of interest" description="Disordered" evidence="1">
    <location>
        <begin position="1"/>
        <end position="37"/>
    </location>
</feature>
<organism evidence="3 4">
    <name type="scientific">Ammonicoccus fulvus</name>
    <dbReference type="NCBI Taxonomy" id="3138240"/>
    <lineage>
        <taxon>Bacteria</taxon>
        <taxon>Bacillati</taxon>
        <taxon>Actinomycetota</taxon>
        <taxon>Actinomycetes</taxon>
        <taxon>Propionibacteriales</taxon>
        <taxon>Propionibacteriaceae</taxon>
        <taxon>Ammonicoccus</taxon>
    </lineage>
</organism>
<feature type="transmembrane region" description="Helical" evidence="2">
    <location>
        <begin position="137"/>
        <end position="160"/>
    </location>
</feature>
<dbReference type="Pfam" id="PF09656">
    <property type="entry name" value="PGPGW"/>
    <property type="match status" value="1"/>
</dbReference>
<dbReference type="EMBL" id="CP154795">
    <property type="protein sequence ID" value="XAN07686.1"/>
    <property type="molecule type" value="Genomic_DNA"/>
</dbReference>
<sequence length="184" mass="21131">MRAERQPGDEPHPPPATPGETAADLQEPRADEDDTGRHLHLPHPHLIEADEDRFAWRAKIRRDPRKLFFYRIGVGIAGLFLMIAAILLGPLPGPGGIPLFLLGLAVWASEFGWAQNVMLWFKRQFERYLSWNRPRRLLFWVVVILFFWTVGYLSMIVYGIPPWLPDNVTAWLDRVPGLGEGMLR</sequence>
<keyword evidence="2" id="KW-1133">Transmembrane helix</keyword>